<name>A0A2W4VU31_9CYAN</name>
<evidence type="ECO:0000256" key="1">
    <source>
        <dbReference type="SAM" id="SignalP"/>
    </source>
</evidence>
<organism evidence="2 3">
    <name type="scientific">Pseudanabaena frigida</name>
    <dbReference type="NCBI Taxonomy" id="945775"/>
    <lineage>
        <taxon>Bacteria</taxon>
        <taxon>Bacillati</taxon>
        <taxon>Cyanobacteriota</taxon>
        <taxon>Cyanophyceae</taxon>
        <taxon>Pseudanabaenales</taxon>
        <taxon>Pseudanabaenaceae</taxon>
        <taxon>Pseudanabaena</taxon>
    </lineage>
</organism>
<reference evidence="2 3" key="1">
    <citation type="submission" date="2018-04" db="EMBL/GenBank/DDBJ databases">
        <authorList>
            <person name="Go L.Y."/>
            <person name="Mitchell J.A."/>
        </authorList>
    </citation>
    <scope>NUCLEOTIDE SEQUENCE [LARGE SCALE GENOMIC DNA]</scope>
    <source>
        <strain evidence="2">ULC066bin1</strain>
    </source>
</reference>
<dbReference type="AlphaFoldDB" id="A0A2W4VU31"/>
<evidence type="ECO:0000313" key="2">
    <source>
        <dbReference type="EMBL" id="PZO36383.1"/>
    </source>
</evidence>
<dbReference type="Proteomes" id="UP000249467">
    <property type="component" value="Unassembled WGS sequence"/>
</dbReference>
<proteinExistence type="predicted"/>
<protein>
    <submittedName>
        <fullName evidence="2">Uncharacterized protein</fullName>
    </submittedName>
</protein>
<feature type="chain" id="PRO_5015845798" evidence="1">
    <location>
        <begin position="27"/>
        <end position="100"/>
    </location>
</feature>
<sequence length="100" mass="10859">MKLTPITAIVSTLLLNLAQVIQPAMALNFNVDCRSPEAGIYTLGWGTSRLIIPKNGRAYITFRGKSTAIDGTICKSGDNIGVVVFRQDGTVWAYVRANEN</sequence>
<comment type="caution">
    <text evidence="2">The sequence shown here is derived from an EMBL/GenBank/DDBJ whole genome shotgun (WGS) entry which is preliminary data.</text>
</comment>
<evidence type="ECO:0000313" key="3">
    <source>
        <dbReference type="Proteomes" id="UP000249467"/>
    </source>
</evidence>
<keyword evidence="1" id="KW-0732">Signal</keyword>
<dbReference type="EMBL" id="QBML01000041">
    <property type="protein sequence ID" value="PZO36383.1"/>
    <property type="molecule type" value="Genomic_DNA"/>
</dbReference>
<gene>
    <name evidence="2" type="ORF">DCF19_21525</name>
</gene>
<feature type="signal peptide" evidence="1">
    <location>
        <begin position="1"/>
        <end position="26"/>
    </location>
</feature>
<accession>A0A2W4VU31</accession>
<reference evidence="2 3" key="2">
    <citation type="submission" date="2018-06" db="EMBL/GenBank/DDBJ databases">
        <title>Metagenomic assembly of (sub)arctic Cyanobacteria and their associated microbiome from non-axenic cultures.</title>
        <authorList>
            <person name="Baurain D."/>
        </authorList>
    </citation>
    <scope>NUCLEOTIDE SEQUENCE [LARGE SCALE GENOMIC DNA]</scope>
    <source>
        <strain evidence="2">ULC066bin1</strain>
    </source>
</reference>